<evidence type="ECO:0000313" key="1">
    <source>
        <dbReference type="EMBL" id="KAH3702007.1"/>
    </source>
</evidence>
<dbReference type="Proteomes" id="UP000828390">
    <property type="component" value="Unassembled WGS sequence"/>
</dbReference>
<proteinExistence type="predicted"/>
<evidence type="ECO:0000313" key="2">
    <source>
        <dbReference type="Proteomes" id="UP000828390"/>
    </source>
</evidence>
<sequence>MAGFNAFGEYRPQIILLPAERIRDIGLLGFLEATYTATPNGWMDSEAFESFLHSTHMALEAVEFYEQNRIILYCLLPNATHILQAADLGLFSPMKFACSEAMADAECWPSHDTEGLYGCVFRHMEATRHFSKCGKWLPTIWIVSTNCGWY</sequence>
<gene>
    <name evidence="1" type="ORF">DPMN_077006</name>
</gene>
<protein>
    <submittedName>
        <fullName evidence="1">Uncharacterized protein</fullName>
    </submittedName>
</protein>
<dbReference type="EMBL" id="JAIWYP010000015">
    <property type="protein sequence ID" value="KAH3702007.1"/>
    <property type="molecule type" value="Genomic_DNA"/>
</dbReference>
<keyword evidence="2" id="KW-1185">Reference proteome</keyword>
<accession>A0A9D3YJP4</accession>
<comment type="caution">
    <text evidence="1">The sequence shown here is derived from an EMBL/GenBank/DDBJ whole genome shotgun (WGS) entry which is preliminary data.</text>
</comment>
<dbReference type="AlphaFoldDB" id="A0A9D3YJP4"/>
<reference evidence="1" key="2">
    <citation type="submission" date="2020-11" db="EMBL/GenBank/DDBJ databases">
        <authorList>
            <person name="McCartney M.A."/>
            <person name="Auch B."/>
            <person name="Kono T."/>
            <person name="Mallez S."/>
            <person name="Becker A."/>
            <person name="Gohl D.M."/>
            <person name="Silverstein K.A.T."/>
            <person name="Koren S."/>
            <person name="Bechman K.B."/>
            <person name="Herman A."/>
            <person name="Abrahante J.E."/>
            <person name="Garbe J."/>
        </authorList>
    </citation>
    <scope>NUCLEOTIDE SEQUENCE</scope>
    <source>
        <strain evidence="1">Duluth1</strain>
        <tissue evidence="1">Whole animal</tissue>
    </source>
</reference>
<reference evidence="1" key="1">
    <citation type="journal article" date="2019" name="bioRxiv">
        <title>The Genome of the Zebra Mussel, Dreissena polymorpha: A Resource for Invasive Species Research.</title>
        <authorList>
            <person name="McCartney M.A."/>
            <person name="Auch B."/>
            <person name="Kono T."/>
            <person name="Mallez S."/>
            <person name="Zhang Y."/>
            <person name="Obille A."/>
            <person name="Becker A."/>
            <person name="Abrahante J.E."/>
            <person name="Garbe J."/>
            <person name="Badalamenti J.P."/>
            <person name="Herman A."/>
            <person name="Mangelson H."/>
            <person name="Liachko I."/>
            <person name="Sullivan S."/>
            <person name="Sone E.D."/>
            <person name="Koren S."/>
            <person name="Silverstein K.A.T."/>
            <person name="Beckman K.B."/>
            <person name="Gohl D.M."/>
        </authorList>
    </citation>
    <scope>NUCLEOTIDE SEQUENCE</scope>
    <source>
        <strain evidence="1">Duluth1</strain>
        <tissue evidence="1">Whole animal</tissue>
    </source>
</reference>
<organism evidence="1 2">
    <name type="scientific">Dreissena polymorpha</name>
    <name type="common">Zebra mussel</name>
    <name type="synonym">Mytilus polymorpha</name>
    <dbReference type="NCBI Taxonomy" id="45954"/>
    <lineage>
        <taxon>Eukaryota</taxon>
        <taxon>Metazoa</taxon>
        <taxon>Spiralia</taxon>
        <taxon>Lophotrochozoa</taxon>
        <taxon>Mollusca</taxon>
        <taxon>Bivalvia</taxon>
        <taxon>Autobranchia</taxon>
        <taxon>Heteroconchia</taxon>
        <taxon>Euheterodonta</taxon>
        <taxon>Imparidentia</taxon>
        <taxon>Neoheterodontei</taxon>
        <taxon>Myida</taxon>
        <taxon>Dreissenoidea</taxon>
        <taxon>Dreissenidae</taxon>
        <taxon>Dreissena</taxon>
    </lineage>
</organism>
<name>A0A9D3YJP4_DREPO</name>